<dbReference type="eggNOG" id="KOG0987">
    <property type="taxonomic scope" value="Eukaryota"/>
</dbReference>
<feature type="domain" description="DNA helicase Pif1-like 2B" evidence="5">
    <location>
        <begin position="1153"/>
        <end position="1198"/>
    </location>
</feature>
<evidence type="ECO:0000259" key="5">
    <source>
        <dbReference type="Pfam" id="PF21530"/>
    </source>
</evidence>
<feature type="compositionally biased region" description="Basic and acidic residues" evidence="2">
    <location>
        <begin position="90"/>
        <end position="121"/>
    </location>
</feature>
<dbReference type="KEGG" id="cbr:CBG_26851"/>
<feature type="compositionally biased region" description="Basic and acidic residues" evidence="2">
    <location>
        <begin position="188"/>
        <end position="206"/>
    </location>
</feature>
<dbReference type="GO" id="GO:0043139">
    <property type="term" value="F:5'-3' DNA helicase activity"/>
    <property type="evidence" value="ECO:0007669"/>
    <property type="project" value="UniProtKB-EC"/>
</dbReference>
<evidence type="ECO:0000259" key="4">
    <source>
        <dbReference type="Pfam" id="PF14214"/>
    </source>
</evidence>
<keyword evidence="1" id="KW-0234">DNA repair</keyword>
<dbReference type="Pfam" id="PF21530">
    <property type="entry name" value="Pif1_2B_dom"/>
    <property type="match status" value="1"/>
</dbReference>
<dbReference type="OMA" id="PKWIEIT"/>
<comment type="similarity">
    <text evidence="1">Belongs to the helicase family.</text>
</comment>
<dbReference type="GeneID" id="68918316"/>
<dbReference type="SUPFAM" id="SSF52540">
    <property type="entry name" value="P-loop containing nucleoside triphosphate hydrolases"/>
    <property type="match status" value="2"/>
</dbReference>
<feature type="compositionally biased region" description="Basic and acidic residues" evidence="2">
    <location>
        <begin position="55"/>
        <end position="69"/>
    </location>
</feature>
<dbReference type="RefSeq" id="XP_045100489.1">
    <property type="nucleotide sequence ID" value="XM_045237055.1"/>
</dbReference>
<dbReference type="HOGENOM" id="CLU_001324_0_3_1"/>
<dbReference type="EC" id="5.6.2.3" evidence="1"/>
<feature type="compositionally biased region" description="Basic residues" evidence="2">
    <location>
        <begin position="1"/>
        <end position="10"/>
    </location>
</feature>
<sequence length="1306" mass="149022">MAKRTKKPKSKQPTARVGRPRIRAVKDKAREVGATTSTSSTSTTKPSQKRRLAMKKAETAEKKLQRKDEESEEITAKRRRLDAIRKRKARVEETEEEHKKRTSSNKERTSRARSEETEDQYRRRKSSNRVSTLRARSEETEGERIRRMLADAERTFKARSEETETDTLRRRAQNKEHMAVTRSTESPKSSESRKEADRKRHHSHVTEDCGIARKDVKVEENYLGKMSIQCSSCGALHYKGEQPQSKKFNTCCRHGLIQLPMFDNFPKELHELFTSSTSESAEFLKNIRTYNNSLAMGSMVAHVDTPKGGGPYTYRLHGQVFHVTGALHPEPGQEHLCAQVFILDTEEAAAELANRKTKVSCSKDLYKKLDDLLHMYNPFVKSYKMMREKEEEEELLATAENRDVREVKMVFRSNTNLNPNRYQLPTAEEIAVVFVGDENENPGKRAITVYQRSTGTFQYLLDTDKETDPLCYPLLFVDGKYGWHVNQKRQDGHGGTTKMSAREFYSYYLHIRSTFSPLHHAKKLFQQFRVDVWTKIEQDRLNFIRQHQDRLRVESVQGLMDHINAEDDGPCGKRSFCQILSPVPQVSLAYLRLPNVRQKTPVMQLKVHLKNAQGVVYKEGEEKDAAERGQLRETTLTAWFAANKRCYDELESAGMIPEDVVDCRGIYNVEMPEHFQFTKGKWTLRKNATRSIGRMHFVSPRDQERFALRVMLLNVTDAKYYEDLQTVGGVFYEKFVDAAKAAGYLTEDIFYEKSLEEAASFHSAPQLRGFFVTLLMFGEIHNAEELWFRFVDDFSEDFLYKHFPKEKAEALAYNDLIDRMNAMGEKLDKWMSLGYERIIPDDVIDFDYCSKEGDRMRSTLVAEQEEVMKAVLDAVKSGGGLIYVDGPGGSGKTYVYLTLINILQGMHLKVIPIAWIGIAASLLPHGRTVASFFHLNIKDGCKTSTIHLQSAEAKYLAELDVVFWDEAPMSPKSSLETVDQLFRDVTKIDKPFVGKVIILGGDFRQCLPVVDRKGRDEQISNSIKRSHLWPLFQVYHLKTNMRAQNADEEWKSFLLGVGDGLKGEEGTGVMEVPEDLRCDGDLAEEIFGSLLRNGSNVSEISKVAILSPTNQQALQMNQKVMEMVPGEMKTYFSVDEVGDNQNSHSDAANFPTEFLNKMTPSGLPPHKLELKVGALVMLLRNLEVRNGLCNGTRLVVREMGKRVLRCAFISGPNEGGDVLIPRIKLSFDSGIPFVLQRRQFPVRPAFAMTVNKAQGQTFDRIGLLLDAPNFAHGQLYVALTRTRTKDGIRVWAPEKVMHNIVYKNIL</sequence>
<feature type="domain" description="DNA helicase Pif1-like DEAD-box helicase" evidence="3">
    <location>
        <begin position="860"/>
        <end position="1047"/>
    </location>
</feature>
<comment type="catalytic activity">
    <reaction evidence="1">
        <text>ATP + H2O = ADP + phosphate + H(+)</text>
        <dbReference type="Rhea" id="RHEA:13065"/>
        <dbReference type="ChEBI" id="CHEBI:15377"/>
        <dbReference type="ChEBI" id="CHEBI:15378"/>
        <dbReference type="ChEBI" id="CHEBI:30616"/>
        <dbReference type="ChEBI" id="CHEBI:43474"/>
        <dbReference type="ChEBI" id="CHEBI:456216"/>
        <dbReference type="EC" id="5.6.2.3"/>
    </reaction>
</comment>
<dbReference type="Pfam" id="PF05970">
    <property type="entry name" value="PIF1"/>
    <property type="match status" value="1"/>
</dbReference>
<feature type="domain" description="Helitron helicase-like" evidence="4">
    <location>
        <begin position="504"/>
        <end position="572"/>
    </location>
</feature>
<dbReference type="GO" id="GO:0016887">
    <property type="term" value="F:ATP hydrolysis activity"/>
    <property type="evidence" value="ECO:0007669"/>
    <property type="project" value="RHEA"/>
</dbReference>
<dbReference type="STRING" id="6238.B6IM02"/>
<dbReference type="GO" id="GO:0006310">
    <property type="term" value="P:DNA recombination"/>
    <property type="evidence" value="ECO:0007669"/>
    <property type="project" value="UniProtKB-KW"/>
</dbReference>
<protein>
    <recommendedName>
        <fullName evidence="1">ATP-dependent DNA helicase</fullName>
        <ecNumber evidence="1">5.6.2.3</ecNumber>
    </recommendedName>
</protein>
<dbReference type="InParanoid" id="B6IM02"/>
<dbReference type="PANTHER" id="PTHR10492">
    <property type="match status" value="1"/>
</dbReference>
<evidence type="ECO:0000313" key="7">
    <source>
        <dbReference type="Proteomes" id="UP000008549"/>
    </source>
</evidence>
<keyword evidence="7" id="KW-1185">Reference proteome</keyword>
<dbReference type="GO" id="GO:0000723">
    <property type="term" value="P:telomere maintenance"/>
    <property type="evidence" value="ECO:0007669"/>
    <property type="project" value="InterPro"/>
</dbReference>
<comment type="cofactor">
    <cofactor evidence="1">
        <name>Mg(2+)</name>
        <dbReference type="ChEBI" id="CHEBI:18420"/>
    </cofactor>
</comment>
<dbReference type="GO" id="GO:0005524">
    <property type="term" value="F:ATP binding"/>
    <property type="evidence" value="ECO:0007669"/>
    <property type="project" value="UniProtKB-KW"/>
</dbReference>
<keyword evidence="1" id="KW-0227">DNA damage</keyword>
<evidence type="ECO:0000313" key="6">
    <source>
        <dbReference type="EMBL" id="CAS00932.1"/>
    </source>
</evidence>
<proteinExistence type="inferred from homology"/>
<dbReference type="WormBase" id="CBG26851">
    <property type="protein sequence ID" value="CBP48016"/>
    <property type="gene ID" value="WBGene00088265"/>
</dbReference>
<keyword evidence="1" id="KW-0233">DNA recombination</keyword>
<dbReference type="InterPro" id="IPR010285">
    <property type="entry name" value="DNA_helicase_pif1-like_DEAD"/>
</dbReference>
<reference evidence="6 7" key="1">
    <citation type="journal article" date="2003" name="PLoS Biol.">
        <title>The genome sequence of Caenorhabditis briggsae: a platform for comparative genomics.</title>
        <authorList>
            <person name="Stein L.D."/>
            <person name="Bao Z."/>
            <person name="Blasiar D."/>
            <person name="Blumenthal T."/>
            <person name="Brent M.R."/>
            <person name="Chen N."/>
            <person name="Chinwalla A."/>
            <person name="Clarke L."/>
            <person name="Clee C."/>
            <person name="Coghlan A."/>
            <person name="Coulson A."/>
            <person name="D'Eustachio P."/>
            <person name="Fitch D.H."/>
            <person name="Fulton L.A."/>
            <person name="Fulton R.E."/>
            <person name="Griffiths-Jones S."/>
            <person name="Harris T.W."/>
            <person name="Hillier L.W."/>
            <person name="Kamath R."/>
            <person name="Kuwabara P.E."/>
            <person name="Mardis E.R."/>
            <person name="Marra M.A."/>
            <person name="Miner T.L."/>
            <person name="Minx P."/>
            <person name="Mullikin J.C."/>
            <person name="Plumb R.W."/>
            <person name="Rogers J."/>
            <person name="Schein J.E."/>
            <person name="Sohrmann M."/>
            <person name="Spieth J."/>
            <person name="Stajich J.E."/>
            <person name="Wei C."/>
            <person name="Willey D."/>
            <person name="Wilson R.K."/>
            <person name="Durbin R."/>
            <person name="Waterston R.H."/>
        </authorList>
    </citation>
    <scope>NUCLEOTIDE SEQUENCE [LARGE SCALE GENOMIC DNA]</scope>
    <source>
        <strain evidence="6 7">AF16</strain>
    </source>
</reference>
<gene>
    <name evidence="6 8" type="ORF">CBG26851</name>
    <name evidence="6" type="ORF">CBG_26851</name>
</gene>
<dbReference type="InterPro" id="IPR025476">
    <property type="entry name" value="Helitron_helicase-like"/>
</dbReference>
<dbReference type="InterPro" id="IPR049163">
    <property type="entry name" value="Pif1-like_2B_dom"/>
</dbReference>
<dbReference type="PANTHER" id="PTHR10492:SF57">
    <property type="entry name" value="ATP-DEPENDENT DNA HELICASE"/>
    <property type="match status" value="1"/>
</dbReference>
<keyword evidence="1" id="KW-0347">Helicase</keyword>
<keyword evidence="1" id="KW-0547">Nucleotide-binding</keyword>
<evidence type="ECO:0000259" key="3">
    <source>
        <dbReference type="Pfam" id="PF05970"/>
    </source>
</evidence>
<keyword evidence="1" id="KW-0067">ATP-binding</keyword>
<feature type="compositionally biased region" description="Low complexity" evidence="2">
    <location>
        <begin position="35"/>
        <end position="44"/>
    </location>
</feature>
<reference evidence="6 7" key="2">
    <citation type="journal article" date="2011" name="PLoS Genet.">
        <title>Caenorhabditis briggsae recombinant inbred line genotypes reveal inter-strain incompatibility and the evolution of recombination.</title>
        <authorList>
            <person name="Ross J.A."/>
            <person name="Koboldt D.C."/>
            <person name="Staisch J.E."/>
            <person name="Chamberlin H.M."/>
            <person name="Gupta B.P."/>
            <person name="Miller R.D."/>
            <person name="Baird S.E."/>
            <person name="Haag E.S."/>
        </authorList>
    </citation>
    <scope>NUCLEOTIDE SEQUENCE [LARGE SCALE GENOMIC DNA]</scope>
    <source>
        <strain evidence="6 7">AF16</strain>
    </source>
</reference>
<dbReference type="InterPro" id="IPR027417">
    <property type="entry name" value="P-loop_NTPase"/>
</dbReference>
<dbReference type="Proteomes" id="UP000008549">
    <property type="component" value="Unassembled WGS sequence"/>
</dbReference>
<name>B6IM02_CAEBR</name>
<dbReference type="Gene3D" id="3.40.50.300">
    <property type="entry name" value="P-loop containing nucleotide triphosphate hydrolases"/>
    <property type="match status" value="2"/>
</dbReference>
<dbReference type="GO" id="GO:0006281">
    <property type="term" value="P:DNA repair"/>
    <property type="evidence" value="ECO:0007669"/>
    <property type="project" value="UniProtKB-KW"/>
</dbReference>
<dbReference type="CTD" id="68918316"/>
<accession>B6IM02</accession>
<evidence type="ECO:0000256" key="2">
    <source>
        <dbReference type="SAM" id="MobiDB-lite"/>
    </source>
</evidence>
<feature type="region of interest" description="Disordered" evidence="2">
    <location>
        <begin position="1"/>
        <end position="206"/>
    </location>
</feature>
<dbReference type="Pfam" id="PF14214">
    <property type="entry name" value="Helitron_like_N"/>
    <property type="match status" value="1"/>
</dbReference>
<feature type="compositionally biased region" description="Basic and acidic residues" evidence="2">
    <location>
        <begin position="135"/>
        <end position="179"/>
    </location>
</feature>
<dbReference type="CDD" id="cd18809">
    <property type="entry name" value="SF1_C_RecD"/>
    <property type="match status" value="1"/>
</dbReference>
<evidence type="ECO:0000256" key="1">
    <source>
        <dbReference type="RuleBase" id="RU363044"/>
    </source>
</evidence>
<organism evidence="6 7">
    <name type="scientific">Caenorhabditis briggsae</name>
    <dbReference type="NCBI Taxonomy" id="6238"/>
    <lineage>
        <taxon>Eukaryota</taxon>
        <taxon>Metazoa</taxon>
        <taxon>Ecdysozoa</taxon>
        <taxon>Nematoda</taxon>
        <taxon>Chromadorea</taxon>
        <taxon>Rhabditida</taxon>
        <taxon>Rhabditina</taxon>
        <taxon>Rhabditomorpha</taxon>
        <taxon>Rhabditoidea</taxon>
        <taxon>Rhabditidae</taxon>
        <taxon>Peloderinae</taxon>
        <taxon>Caenorhabditis</taxon>
    </lineage>
</organism>
<feature type="compositionally biased region" description="Basic residues" evidence="2">
    <location>
        <begin position="77"/>
        <end position="89"/>
    </location>
</feature>
<dbReference type="EMBL" id="HE601317">
    <property type="protein sequence ID" value="CAS00932.1"/>
    <property type="molecule type" value="Genomic_DNA"/>
</dbReference>
<keyword evidence="1" id="KW-0378">Hydrolase</keyword>
<evidence type="ECO:0000313" key="8">
    <source>
        <dbReference type="WormBase" id="CBG26851"/>
    </source>
</evidence>